<dbReference type="Proteomes" id="UP000003481">
    <property type="component" value="Plasmid A14S_lp38"/>
</dbReference>
<gene>
    <name evidence="1" type="ORF">BSPA14S_J0034</name>
</gene>
<dbReference type="EMBL" id="CP001464">
    <property type="protein sequence ID" value="ACN53152.1"/>
    <property type="molecule type" value="Genomic_DNA"/>
</dbReference>
<evidence type="ECO:0000313" key="1">
    <source>
        <dbReference type="EMBL" id="ACN53152.1"/>
    </source>
</evidence>
<proteinExistence type="predicted"/>
<organism evidence="1 2">
    <name type="scientific">Borreliella spielmanii A14S</name>
    <dbReference type="NCBI Taxonomy" id="498742"/>
    <lineage>
        <taxon>Bacteria</taxon>
        <taxon>Pseudomonadati</taxon>
        <taxon>Spirochaetota</taxon>
        <taxon>Spirochaetia</taxon>
        <taxon>Spirochaetales</taxon>
        <taxon>Borreliaceae</taxon>
        <taxon>Borreliella</taxon>
    </lineage>
</organism>
<geneLocation type="plasmid" evidence="1 2">
    <name>A14S_lp38</name>
</geneLocation>
<protein>
    <submittedName>
        <fullName evidence="1">Uncharacterized protein</fullName>
    </submittedName>
</protein>
<accession>C0RBM6</accession>
<name>C0RBM6_9SPIR</name>
<dbReference type="AlphaFoldDB" id="C0RBM6"/>
<keyword evidence="1" id="KW-0614">Plasmid</keyword>
<dbReference type="HOGENOM" id="CLU_201639_0_0_12"/>
<sequence length="56" mass="6503">MRQCAPYKTDFYLLAGEFKDIYTAKWKVNKRTNFSGHVKHIANNILNEILKKGATD</sequence>
<reference evidence="1 2" key="1">
    <citation type="journal article" date="2012" name="J. Bacteriol.">
        <title>Whole-Genome Sequences of Borrelia bissettii, Borrelia valaisiana, and Borrelia spielmanii.</title>
        <authorList>
            <person name="Schutzer S.E."/>
            <person name="Fraser-Liggett C.M."/>
            <person name="Qiu W.G."/>
            <person name="Kraiczy P."/>
            <person name="Mongodin E.F."/>
            <person name="Dunn J.J."/>
            <person name="Luft B.J."/>
            <person name="Casjens S.R."/>
        </authorList>
    </citation>
    <scope>NUCLEOTIDE SEQUENCE [LARGE SCALE GENOMIC DNA]</scope>
    <source>
        <strain evidence="1 2">A14S</strain>
        <plasmid evidence="1 2">A14S_lp38</plasmid>
    </source>
</reference>
<evidence type="ECO:0000313" key="2">
    <source>
        <dbReference type="Proteomes" id="UP000003481"/>
    </source>
</evidence>